<comment type="caution">
    <text evidence="3">The sequence shown here is derived from an EMBL/GenBank/DDBJ whole genome shotgun (WGS) entry which is preliminary data.</text>
</comment>
<feature type="domain" description="CN hydrolase" evidence="2">
    <location>
        <begin position="12"/>
        <end position="250"/>
    </location>
</feature>
<keyword evidence="4" id="KW-1185">Reference proteome</keyword>
<dbReference type="RefSeq" id="WP_379930527.1">
    <property type="nucleotide sequence ID" value="NZ_JBHUMM010000043.1"/>
</dbReference>
<dbReference type="EMBL" id="JBHUMM010000043">
    <property type="protein sequence ID" value="MFD2672969.1"/>
    <property type="molecule type" value="Genomic_DNA"/>
</dbReference>
<dbReference type="SUPFAM" id="SSF56317">
    <property type="entry name" value="Carbon-nitrogen hydrolase"/>
    <property type="match status" value="1"/>
</dbReference>
<proteinExistence type="inferred from homology"/>
<dbReference type="PROSITE" id="PS01227">
    <property type="entry name" value="UPF0012"/>
    <property type="match status" value="1"/>
</dbReference>
<name>A0ABW5REG4_9BACL</name>
<dbReference type="Gene3D" id="3.60.110.10">
    <property type="entry name" value="Carbon-nitrogen hydrolase"/>
    <property type="match status" value="1"/>
</dbReference>
<dbReference type="CDD" id="cd07583">
    <property type="entry name" value="nitrilase_5"/>
    <property type="match status" value="1"/>
</dbReference>
<sequence>MTEEVAQNNKTFQVALIQYDVQIGEPDVNADRVLEWMEQAVQHDPKPDVILLPEMWNTGYALTELQDLADENGIRTKNMMSAFCRKHQVNVIAGSVSEWQDGKAYNTMYVFDRDGREVSSYSKIHLFRLMDEEKYLAEGQRVGSFDVEGISAGMMICYDIRFPELSRKLALGGAQILFVPAEWPNPRLAHWRTLLLARAIENQMYVVACNRTGQSGETSFFGHSMVIDPWGDIVAEGDEREQIIHATIDLSNVDKVRKTIPIFEDRRPKLYE</sequence>
<keyword evidence="3" id="KW-0378">Hydrolase</keyword>
<evidence type="ECO:0000259" key="2">
    <source>
        <dbReference type="PROSITE" id="PS50263"/>
    </source>
</evidence>
<protein>
    <submittedName>
        <fullName evidence="3">Carbon-nitrogen family hydrolase</fullName>
    </submittedName>
</protein>
<dbReference type="PANTHER" id="PTHR23088:SF27">
    <property type="entry name" value="DEAMINATED GLUTATHIONE AMIDASE"/>
    <property type="match status" value="1"/>
</dbReference>
<dbReference type="GO" id="GO:0016787">
    <property type="term" value="F:hydrolase activity"/>
    <property type="evidence" value="ECO:0007669"/>
    <property type="project" value="UniProtKB-KW"/>
</dbReference>
<evidence type="ECO:0000313" key="4">
    <source>
        <dbReference type="Proteomes" id="UP001597497"/>
    </source>
</evidence>
<dbReference type="PROSITE" id="PS50263">
    <property type="entry name" value="CN_HYDROLASE"/>
    <property type="match status" value="1"/>
</dbReference>
<evidence type="ECO:0000313" key="3">
    <source>
        <dbReference type="EMBL" id="MFD2672969.1"/>
    </source>
</evidence>
<gene>
    <name evidence="3" type="ORF">ACFSUC_15475</name>
</gene>
<dbReference type="InterPro" id="IPR001110">
    <property type="entry name" value="UPF0012_CS"/>
</dbReference>
<comment type="similarity">
    <text evidence="1">Belongs to the carbon-nitrogen hydrolase superfamily. NIT1/NIT2 family.</text>
</comment>
<dbReference type="InterPro" id="IPR003010">
    <property type="entry name" value="C-N_Hydrolase"/>
</dbReference>
<dbReference type="Proteomes" id="UP001597497">
    <property type="component" value="Unassembled WGS sequence"/>
</dbReference>
<reference evidence="4" key="1">
    <citation type="journal article" date="2019" name="Int. J. Syst. Evol. Microbiol.">
        <title>The Global Catalogue of Microorganisms (GCM) 10K type strain sequencing project: providing services to taxonomists for standard genome sequencing and annotation.</title>
        <authorList>
            <consortium name="The Broad Institute Genomics Platform"/>
            <consortium name="The Broad Institute Genome Sequencing Center for Infectious Disease"/>
            <person name="Wu L."/>
            <person name="Ma J."/>
        </authorList>
    </citation>
    <scope>NUCLEOTIDE SEQUENCE [LARGE SCALE GENOMIC DNA]</scope>
    <source>
        <strain evidence="4">KCTC 33676</strain>
    </source>
</reference>
<organism evidence="3 4">
    <name type="scientific">Marinicrinis sediminis</name>
    <dbReference type="NCBI Taxonomy" id="1652465"/>
    <lineage>
        <taxon>Bacteria</taxon>
        <taxon>Bacillati</taxon>
        <taxon>Bacillota</taxon>
        <taxon>Bacilli</taxon>
        <taxon>Bacillales</taxon>
        <taxon>Paenibacillaceae</taxon>
    </lineage>
</organism>
<dbReference type="InterPro" id="IPR036526">
    <property type="entry name" value="C-N_Hydrolase_sf"/>
</dbReference>
<dbReference type="PANTHER" id="PTHR23088">
    <property type="entry name" value="NITRILASE-RELATED"/>
    <property type="match status" value="1"/>
</dbReference>
<evidence type="ECO:0000256" key="1">
    <source>
        <dbReference type="ARBA" id="ARBA00010613"/>
    </source>
</evidence>
<dbReference type="Pfam" id="PF00795">
    <property type="entry name" value="CN_hydrolase"/>
    <property type="match status" value="1"/>
</dbReference>
<accession>A0ABW5REG4</accession>